<dbReference type="EMBL" id="JBHULI010000025">
    <property type="protein sequence ID" value="MFD2533139.1"/>
    <property type="molecule type" value="Genomic_DNA"/>
</dbReference>
<dbReference type="Gene3D" id="1.10.800.10">
    <property type="entry name" value="Aromatic amino acid hydroxylase"/>
    <property type="match status" value="1"/>
</dbReference>
<dbReference type="PRINTS" id="PR00372">
    <property type="entry name" value="FYWHYDRXLASE"/>
</dbReference>
<dbReference type="SUPFAM" id="SSF56534">
    <property type="entry name" value="Aromatic aminoacid monoxygenases, catalytic and oligomerization domains"/>
    <property type="match status" value="1"/>
</dbReference>
<keyword evidence="9" id="KW-1185">Reference proteome</keyword>
<feature type="domain" description="Biopterin-dependent aromatic amino acid hydroxylase family profile" evidence="7">
    <location>
        <begin position="1"/>
        <end position="242"/>
    </location>
</feature>
<evidence type="ECO:0000256" key="6">
    <source>
        <dbReference type="ARBA" id="ARBA00023033"/>
    </source>
</evidence>
<reference evidence="9" key="1">
    <citation type="journal article" date="2019" name="Int. J. Syst. Evol. Microbiol.">
        <title>The Global Catalogue of Microorganisms (GCM) 10K type strain sequencing project: providing services to taxonomists for standard genome sequencing and annotation.</title>
        <authorList>
            <consortium name="The Broad Institute Genomics Platform"/>
            <consortium name="The Broad Institute Genome Sequencing Center for Infectious Disease"/>
            <person name="Wu L."/>
            <person name="Ma J."/>
        </authorList>
    </citation>
    <scope>NUCLEOTIDE SEQUENCE [LARGE SCALE GENOMIC DNA]</scope>
    <source>
        <strain evidence="9">KCTC 52042</strain>
    </source>
</reference>
<keyword evidence="3" id="KW-0479">Metal-binding</keyword>
<evidence type="ECO:0000259" key="7">
    <source>
        <dbReference type="PROSITE" id="PS51410"/>
    </source>
</evidence>
<dbReference type="InterPro" id="IPR018301">
    <property type="entry name" value="ArAA_hydroxylase_Fe/CU_BS"/>
</dbReference>
<gene>
    <name evidence="8" type="ORF">ACFSVN_11835</name>
</gene>
<evidence type="ECO:0000256" key="4">
    <source>
        <dbReference type="ARBA" id="ARBA00023002"/>
    </source>
</evidence>
<comment type="caution">
    <text evidence="8">The sequence shown here is derived from an EMBL/GenBank/DDBJ whole genome shotgun (WGS) entry which is preliminary data.</text>
</comment>
<evidence type="ECO:0000313" key="8">
    <source>
        <dbReference type="EMBL" id="MFD2533139.1"/>
    </source>
</evidence>
<keyword evidence="5" id="KW-0408">Iron</keyword>
<keyword evidence="6" id="KW-0503">Monooxygenase</keyword>
<evidence type="ECO:0000313" key="9">
    <source>
        <dbReference type="Proteomes" id="UP001597460"/>
    </source>
</evidence>
<protein>
    <submittedName>
        <fullName evidence="8">Phenylalanine-4-hydroxylase</fullName>
    </submittedName>
</protein>
<accession>A0ABW5JLU1</accession>
<dbReference type="PROSITE" id="PS51410">
    <property type="entry name" value="BH4_AAA_HYDROXYL_2"/>
    <property type="match status" value="1"/>
</dbReference>
<dbReference type="RefSeq" id="WP_390302879.1">
    <property type="nucleotide sequence ID" value="NZ_JBHULI010000025.1"/>
</dbReference>
<dbReference type="InterPro" id="IPR036329">
    <property type="entry name" value="Aro-AA_hydroxylase_C_sf"/>
</dbReference>
<evidence type="ECO:0000256" key="2">
    <source>
        <dbReference type="ARBA" id="ARBA00009712"/>
    </source>
</evidence>
<organism evidence="8 9">
    <name type="scientific">Gracilimonas halophila</name>
    <dbReference type="NCBI Taxonomy" id="1834464"/>
    <lineage>
        <taxon>Bacteria</taxon>
        <taxon>Pseudomonadati</taxon>
        <taxon>Balneolota</taxon>
        <taxon>Balneolia</taxon>
        <taxon>Balneolales</taxon>
        <taxon>Balneolaceae</taxon>
        <taxon>Gracilimonas</taxon>
    </lineage>
</organism>
<dbReference type="Proteomes" id="UP001597460">
    <property type="component" value="Unassembled WGS sequence"/>
</dbReference>
<dbReference type="InterPro" id="IPR019774">
    <property type="entry name" value="Aromatic-AA_hydroxylase_C"/>
</dbReference>
<evidence type="ECO:0000256" key="5">
    <source>
        <dbReference type="ARBA" id="ARBA00023004"/>
    </source>
</evidence>
<keyword evidence="4" id="KW-0560">Oxidoreductase</keyword>
<dbReference type="PANTHER" id="PTHR11473:SF24">
    <property type="entry name" value="PHENYLALANINE-4-HYDROXYLASE"/>
    <property type="match status" value="1"/>
</dbReference>
<dbReference type="Pfam" id="PF00351">
    <property type="entry name" value="Biopterin_H"/>
    <property type="match status" value="1"/>
</dbReference>
<evidence type="ECO:0000256" key="1">
    <source>
        <dbReference type="ARBA" id="ARBA00001954"/>
    </source>
</evidence>
<name>A0ABW5JLU1_9BACT</name>
<dbReference type="PANTHER" id="PTHR11473">
    <property type="entry name" value="AROMATIC AMINO ACID HYDROXYLASE"/>
    <property type="match status" value="1"/>
</dbReference>
<dbReference type="InterPro" id="IPR036951">
    <property type="entry name" value="ArAA_hydroxylase_sf"/>
</dbReference>
<sequence length="242" mass="28142">MRQNYKKYTLEDQEVWNILATKQLENLPGKAHPEYLACLAELENVLHAHAIPRFVELNEVLSAKHGWSISVVPGLIPVEDFFKLLKNRKFSASTWLRSKDQLNYLEEPDMFHDVFGHIPLLMNESYADFAQKLGALGVKYIDNKKIVTQLQRLYWFTIEFGLIKEKDDTMIYGAGIISSSGETDHVMNDEVEIRPYDIFDLIEQDFITSEIQTKYYELEDFDQLFHSIENLESSLLEKSEPA</sequence>
<evidence type="ECO:0000256" key="3">
    <source>
        <dbReference type="ARBA" id="ARBA00022723"/>
    </source>
</evidence>
<proteinExistence type="inferred from homology"/>
<dbReference type="PROSITE" id="PS00367">
    <property type="entry name" value="BH4_AAA_HYDROXYL_1"/>
    <property type="match status" value="1"/>
</dbReference>
<comment type="cofactor">
    <cofactor evidence="1">
        <name>Fe(2+)</name>
        <dbReference type="ChEBI" id="CHEBI:29033"/>
    </cofactor>
</comment>
<comment type="similarity">
    <text evidence="2">Belongs to the biopterin-dependent aromatic amino acid hydroxylase family.</text>
</comment>
<dbReference type="InterPro" id="IPR001273">
    <property type="entry name" value="ArAA_hydroxylase"/>
</dbReference>